<dbReference type="GO" id="GO:0004672">
    <property type="term" value="F:protein kinase activity"/>
    <property type="evidence" value="ECO:0007669"/>
    <property type="project" value="InterPro"/>
</dbReference>
<dbReference type="Proteomes" id="UP001237642">
    <property type="component" value="Unassembled WGS sequence"/>
</dbReference>
<evidence type="ECO:0000256" key="7">
    <source>
        <dbReference type="ARBA" id="ARBA00046288"/>
    </source>
</evidence>
<keyword evidence="2 8" id="KW-0812">Transmembrane</keyword>
<comment type="caution">
    <text evidence="11">The sequence shown here is derived from an EMBL/GenBank/DDBJ whole genome shotgun (WGS) entry which is preliminary data.</text>
</comment>
<feature type="chain" id="PRO_5042211661" evidence="9">
    <location>
        <begin position="32"/>
        <end position="679"/>
    </location>
</feature>
<reference evidence="11" key="2">
    <citation type="submission" date="2023-05" db="EMBL/GenBank/DDBJ databases">
        <authorList>
            <person name="Schelkunov M.I."/>
        </authorList>
    </citation>
    <scope>NUCLEOTIDE SEQUENCE</scope>
    <source>
        <strain evidence="11">Hsosn_3</strain>
        <tissue evidence="11">Leaf</tissue>
    </source>
</reference>
<dbReference type="InterPro" id="IPR011009">
    <property type="entry name" value="Kinase-like_dom_sf"/>
</dbReference>
<dbReference type="Pfam" id="PF07714">
    <property type="entry name" value="PK_Tyr_Ser-Thr"/>
    <property type="match status" value="1"/>
</dbReference>
<keyword evidence="5 8" id="KW-1133">Transmembrane helix</keyword>
<evidence type="ECO:0000313" key="11">
    <source>
        <dbReference type="EMBL" id="KAK1378591.1"/>
    </source>
</evidence>
<gene>
    <name evidence="11" type="ORF">POM88_025335</name>
</gene>
<keyword evidence="4" id="KW-0677">Repeat</keyword>
<dbReference type="Gene3D" id="3.80.10.10">
    <property type="entry name" value="Ribonuclease Inhibitor"/>
    <property type="match status" value="1"/>
</dbReference>
<dbReference type="InterPro" id="IPR001611">
    <property type="entry name" value="Leu-rich_rpt"/>
</dbReference>
<comment type="subcellular location">
    <subcellularLocation>
        <location evidence="7">Endomembrane system</location>
        <topology evidence="7">Single-pass type I membrane protein</topology>
    </subcellularLocation>
</comment>
<accession>A0AAD8I426</accession>
<reference evidence="11" key="1">
    <citation type="submission" date="2023-02" db="EMBL/GenBank/DDBJ databases">
        <title>Genome of toxic invasive species Heracleum sosnowskyi carries increased number of genes despite the absence of recent whole-genome duplications.</title>
        <authorList>
            <person name="Schelkunov M."/>
            <person name="Shtratnikova V."/>
            <person name="Makarenko M."/>
            <person name="Klepikova A."/>
            <person name="Omelchenko D."/>
            <person name="Novikova G."/>
            <person name="Obukhova E."/>
            <person name="Bogdanov V."/>
            <person name="Penin A."/>
            <person name="Logacheva M."/>
        </authorList>
    </citation>
    <scope>NUCLEOTIDE SEQUENCE</scope>
    <source>
        <strain evidence="11">Hsosn_3</strain>
        <tissue evidence="11">Leaf</tissue>
    </source>
</reference>
<dbReference type="EMBL" id="JAUIZM010000006">
    <property type="protein sequence ID" value="KAK1378591.1"/>
    <property type="molecule type" value="Genomic_DNA"/>
</dbReference>
<keyword evidence="12" id="KW-1185">Reference proteome</keyword>
<evidence type="ECO:0000256" key="6">
    <source>
        <dbReference type="ARBA" id="ARBA00023136"/>
    </source>
</evidence>
<feature type="domain" description="Protein kinase" evidence="10">
    <location>
        <begin position="349"/>
        <end position="652"/>
    </location>
</feature>
<dbReference type="InterPro" id="IPR013210">
    <property type="entry name" value="LRR_N_plant-typ"/>
</dbReference>
<dbReference type="PANTHER" id="PTHR46084:SF1">
    <property type="entry name" value="PROTEIN MALE DISCOVERER 2"/>
    <property type="match status" value="1"/>
</dbReference>
<dbReference type="InterPro" id="IPR001245">
    <property type="entry name" value="Ser-Thr/Tyr_kinase_cat_dom"/>
</dbReference>
<sequence length="679" mass="76132">MVLRAMGGRWNTCGIQLICFTLTILASQIQGQCFLNNEGFALLAFRAAIKLDPLGALLDWNPDDCNPCRWSGVHCVNGQVNMLDLKGLSLQGVLAPDLGRLTYLRILVLSENRFSGSIPKEFGGLAMLEIMDLRNNSLNGIIPEEIAEMPSLKFLLVQNNKFEGIASKQYENIDMFSEVHSDGSHASGAAAEYGCPNRKLGHCVLHCDILSLKKTETFVKAETMLKVEICSTQIKETLHRYLHMLPSLKSEEGPFSDNTEVCSYNPPSSSESHMKNLDDIARRRLAEQSSNLAAAPSSDVATAEPIIALPSTRSGHSGAKWEYIVGISVAIFFALVVTVLCFVCRTRAVKNIRPWRTGLSGQLRKAFVTGVPKLNLDELETACEDFSNIFESHDSSTFYKGILSSGVEICVASTTINSRKKWSKRSETAYRMQIDLLSRINHKNFVNLIGHCEEDKPFARMMVFEFAPNGTLFQHLHMKELEHLDWNARVRIIMGTAYCLQHMHGLNPPMPHTNLKSDAIFLTEDYAAKIAEVGFWNEIQYKSRVSAENESKHCDLPPPADTETDVYNFGVLLLEIVSGRLSYSKQQGHLVNWASEYLKDKEKFNKLIDHTLKSFKNEELEVICDVVQECIQEDPRKRPTVKEIISKLREVIRVSADAATPRLSPLWWAELEILSAEAS</sequence>
<evidence type="ECO:0000313" key="12">
    <source>
        <dbReference type="Proteomes" id="UP001237642"/>
    </source>
</evidence>
<feature type="transmembrane region" description="Helical" evidence="8">
    <location>
        <begin position="323"/>
        <end position="344"/>
    </location>
</feature>
<dbReference type="Gene3D" id="1.10.510.10">
    <property type="entry name" value="Transferase(Phosphotransferase) domain 1"/>
    <property type="match status" value="1"/>
</dbReference>
<evidence type="ECO:0000256" key="5">
    <source>
        <dbReference type="ARBA" id="ARBA00022989"/>
    </source>
</evidence>
<dbReference type="Gene3D" id="3.30.200.20">
    <property type="entry name" value="Phosphorylase Kinase, domain 1"/>
    <property type="match status" value="1"/>
</dbReference>
<dbReference type="Pfam" id="PF08263">
    <property type="entry name" value="LRRNT_2"/>
    <property type="match status" value="1"/>
</dbReference>
<keyword evidence="1" id="KW-0433">Leucine-rich repeat</keyword>
<keyword evidence="6 8" id="KW-0472">Membrane</keyword>
<dbReference type="SUPFAM" id="SSF56112">
    <property type="entry name" value="Protein kinase-like (PK-like)"/>
    <property type="match status" value="1"/>
</dbReference>
<dbReference type="InterPro" id="IPR000719">
    <property type="entry name" value="Prot_kinase_dom"/>
</dbReference>
<evidence type="ECO:0000256" key="3">
    <source>
        <dbReference type="ARBA" id="ARBA00022729"/>
    </source>
</evidence>
<dbReference type="FunFam" id="3.80.10.10:FF:000129">
    <property type="entry name" value="Leucine-rich repeat receptor-like kinase"/>
    <property type="match status" value="1"/>
</dbReference>
<protein>
    <submittedName>
        <fullName evidence="11">Protein MALE DISCOVERER 2 like</fullName>
    </submittedName>
</protein>
<evidence type="ECO:0000259" key="10">
    <source>
        <dbReference type="PROSITE" id="PS50011"/>
    </source>
</evidence>
<proteinExistence type="predicted"/>
<feature type="signal peptide" evidence="9">
    <location>
        <begin position="1"/>
        <end position="31"/>
    </location>
</feature>
<dbReference type="FunFam" id="3.30.200.20:FF:000489">
    <property type="entry name" value="Inactive receptor-like serine/threonine-protein kinase"/>
    <property type="match status" value="1"/>
</dbReference>
<organism evidence="11 12">
    <name type="scientific">Heracleum sosnowskyi</name>
    <dbReference type="NCBI Taxonomy" id="360622"/>
    <lineage>
        <taxon>Eukaryota</taxon>
        <taxon>Viridiplantae</taxon>
        <taxon>Streptophyta</taxon>
        <taxon>Embryophyta</taxon>
        <taxon>Tracheophyta</taxon>
        <taxon>Spermatophyta</taxon>
        <taxon>Magnoliopsida</taxon>
        <taxon>eudicotyledons</taxon>
        <taxon>Gunneridae</taxon>
        <taxon>Pentapetalae</taxon>
        <taxon>asterids</taxon>
        <taxon>campanulids</taxon>
        <taxon>Apiales</taxon>
        <taxon>Apiaceae</taxon>
        <taxon>Apioideae</taxon>
        <taxon>apioid superclade</taxon>
        <taxon>Tordylieae</taxon>
        <taxon>Tordyliinae</taxon>
        <taxon>Heracleum</taxon>
    </lineage>
</organism>
<evidence type="ECO:0000256" key="9">
    <source>
        <dbReference type="SAM" id="SignalP"/>
    </source>
</evidence>
<evidence type="ECO:0000256" key="8">
    <source>
        <dbReference type="SAM" id="Phobius"/>
    </source>
</evidence>
<dbReference type="SUPFAM" id="SSF52058">
    <property type="entry name" value="L domain-like"/>
    <property type="match status" value="1"/>
</dbReference>
<evidence type="ECO:0000256" key="1">
    <source>
        <dbReference type="ARBA" id="ARBA00022614"/>
    </source>
</evidence>
<evidence type="ECO:0000256" key="2">
    <source>
        <dbReference type="ARBA" id="ARBA00022692"/>
    </source>
</evidence>
<dbReference type="GO" id="GO:0012505">
    <property type="term" value="C:endomembrane system"/>
    <property type="evidence" value="ECO:0007669"/>
    <property type="project" value="UniProtKB-SubCell"/>
</dbReference>
<dbReference type="AlphaFoldDB" id="A0AAD8I426"/>
<dbReference type="GO" id="GO:0005524">
    <property type="term" value="F:ATP binding"/>
    <property type="evidence" value="ECO:0007669"/>
    <property type="project" value="InterPro"/>
</dbReference>
<name>A0AAD8I426_9APIA</name>
<dbReference type="Pfam" id="PF13855">
    <property type="entry name" value="LRR_8"/>
    <property type="match status" value="1"/>
</dbReference>
<dbReference type="InterPro" id="IPR032675">
    <property type="entry name" value="LRR_dom_sf"/>
</dbReference>
<dbReference type="PANTHER" id="PTHR46084">
    <property type="entry name" value="PROTEIN MALE DISCOVERER 2"/>
    <property type="match status" value="1"/>
</dbReference>
<dbReference type="PROSITE" id="PS50011">
    <property type="entry name" value="PROTEIN_KINASE_DOM"/>
    <property type="match status" value="1"/>
</dbReference>
<keyword evidence="3 9" id="KW-0732">Signal</keyword>
<evidence type="ECO:0000256" key="4">
    <source>
        <dbReference type="ARBA" id="ARBA00022737"/>
    </source>
</evidence>